<accession>A0A7S4B2S0</accession>
<evidence type="ECO:0000259" key="2">
    <source>
        <dbReference type="Pfam" id="PF14623"/>
    </source>
</evidence>
<gene>
    <name evidence="3" type="ORF">PCAR00345_LOCUS4438</name>
</gene>
<evidence type="ECO:0000313" key="3">
    <source>
        <dbReference type="EMBL" id="CAE0751853.1"/>
    </source>
</evidence>
<organism evidence="3">
    <name type="scientific">Chrysotila carterae</name>
    <name type="common">Marine alga</name>
    <name type="synonym">Syracosphaera carterae</name>
    <dbReference type="NCBI Taxonomy" id="13221"/>
    <lineage>
        <taxon>Eukaryota</taxon>
        <taxon>Haptista</taxon>
        <taxon>Haptophyta</taxon>
        <taxon>Prymnesiophyceae</taxon>
        <taxon>Isochrysidales</taxon>
        <taxon>Isochrysidaceae</taxon>
        <taxon>Chrysotila</taxon>
    </lineage>
</organism>
<name>A0A7S4B2S0_CHRCT</name>
<dbReference type="AlphaFoldDB" id="A0A7S4B2S0"/>
<dbReference type="EMBL" id="HBIZ01007723">
    <property type="protein sequence ID" value="CAE0751853.1"/>
    <property type="molecule type" value="Transcribed_RNA"/>
</dbReference>
<dbReference type="Gene3D" id="3.50.50.60">
    <property type="entry name" value="FAD/NAD(P)-binding domain"/>
    <property type="match status" value="1"/>
</dbReference>
<reference evidence="3" key="1">
    <citation type="submission" date="2021-01" db="EMBL/GenBank/DDBJ databases">
        <authorList>
            <person name="Corre E."/>
            <person name="Pelletier E."/>
            <person name="Niang G."/>
            <person name="Scheremetjew M."/>
            <person name="Finn R."/>
            <person name="Kale V."/>
            <person name="Holt S."/>
            <person name="Cochrane G."/>
            <person name="Meng A."/>
            <person name="Brown T."/>
            <person name="Cohen L."/>
        </authorList>
    </citation>
    <scope>NUCLEOTIDE SEQUENCE</scope>
    <source>
        <strain evidence="3">CCMP645</strain>
    </source>
</reference>
<evidence type="ECO:0000256" key="1">
    <source>
        <dbReference type="SAM" id="SignalP"/>
    </source>
</evidence>
<dbReference type="Gene3D" id="2.170.16.10">
    <property type="entry name" value="Hedgehog/Intein (Hint) domain"/>
    <property type="match status" value="1"/>
</dbReference>
<dbReference type="InterPro" id="IPR036844">
    <property type="entry name" value="Hint_dom_sf"/>
</dbReference>
<dbReference type="CDD" id="cd00081">
    <property type="entry name" value="Hint"/>
    <property type="match status" value="1"/>
</dbReference>
<dbReference type="InterPro" id="IPR039510">
    <property type="entry name" value="Vint_dom"/>
</dbReference>
<protein>
    <recommendedName>
        <fullName evidence="2">Vint domain-containing protein</fullName>
    </recommendedName>
</protein>
<dbReference type="SUPFAM" id="SSF51294">
    <property type="entry name" value="Hedgehog/intein (Hint) domain"/>
    <property type="match status" value="1"/>
</dbReference>
<feature type="signal peptide" evidence="1">
    <location>
        <begin position="1"/>
        <end position="20"/>
    </location>
</feature>
<feature type="domain" description="Vint" evidence="2">
    <location>
        <begin position="537"/>
        <end position="667"/>
    </location>
</feature>
<dbReference type="Pfam" id="PF13450">
    <property type="entry name" value="NAD_binding_8"/>
    <property type="match status" value="1"/>
</dbReference>
<dbReference type="InterPro" id="IPR036188">
    <property type="entry name" value="FAD/NAD-bd_sf"/>
</dbReference>
<feature type="chain" id="PRO_5031111465" description="Vint domain-containing protein" evidence="1">
    <location>
        <begin position="21"/>
        <end position="685"/>
    </location>
</feature>
<dbReference type="Pfam" id="PF14623">
    <property type="entry name" value="Vint"/>
    <property type="match status" value="1"/>
</dbReference>
<dbReference type="SUPFAM" id="SSF51905">
    <property type="entry name" value="FAD/NAD(P)-binding domain"/>
    <property type="match status" value="1"/>
</dbReference>
<proteinExistence type="predicted"/>
<sequence>MMQSSAAFFAAAIFLPSAATAPGIVINGEPERRALFGSLPTTSPPGECGLPEYTGATSTIMDCRNTYGTDSWYCPEDFPMFPTSSETSPNCELAVVGAGAGGLYSAMRLIDTGKMQGSDICIFEMTNRVAGRLYSLRGLGPNRDLSVDAGGYRTWPQFTPVLHALITEYLNIPMECYDPPPNASDPCAVFNIIDETGNKAGFATFVEVMMQKVVDAGARFFPSRALVSFEQTEMDGPKTLHLSYGMTAIANKLLLNIPQRPLLTVLRESTMPDGAFTPTVWSALHTSQTEIVSKLYLYYENAWWYDLGLTSGDFDLPGDATQMPLSGRYHDGHVKCDEMGKCHGFLLATYINDYGGQTAMFFRRYQAERPEPTTIISSDDIEGRLFLEHAHGRLVEYHQYHSDRVPGYAANSIRNNPIPKFAVLSTWNIAVKFAGGGWHGWTNLAYVDEAMDPLGEYGVYTVNEAYSNLQGWAEGSLMAADEMLLKYYDCPDPWDFEVSPLVQVVRQTAERECTGGGDEDGGGTTVTVGGGDADVLCFTGDAKLQMANGTLVPLKSVRAGEMVWTGAAAGKVTEVLVHPVKEKLKVAVMATPHGELVGTPSHPIKVGSKWMEISAAHEAGLVENVKFEERFIDAFYNLEVDAHIPGKSEHAYVVNAVIASGLGDNVKLNTMMPRQNSWIAKTHTN</sequence>
<keyword evidence="1" id="KW-0732">Signal</keyword>